<evidence type="ECO:0000313" key="5">
    <source>
        <dbReference type="Proteomes" id="UP000009168"/>
    </source>
</evidence>
<dbReference type="HOGENOM" id="CLU_344717_0_0_1"/>
<gene>
    <name evidence="4" type="ORF">TTHERM_00202840</name>
</gene>
<dbReference type="SUPFAM" id="SSF53300">
    <property type="entry name" value="vWA-like"/>
    <property type="match status" value="1"/>
</dbReference>
<dbReference type="OMA" id="FRINCYD"/>
<name>Q22NG1_TETTS</name>
<dbReference type="Proteomes" id="UP000009168">
    <property type="component" value="Unassembled WGS sequence"/>
</dbReference>
<feature type="domain" description="VIT" evidence="3">
    <location>
        <begin position="5"/>
        <end position="135"/>
    </location>
</feature>
<sequence length="821" mass="94941">MDQFFVLQGTSEQGNSEVLEMLGCSYECDIINQILRMKITQEFDNKEEKTFKDVKYQIPIKQDTCLESFTIIYNQDTITGMVVEKEEGKQMFEQMTSEGQTALYAEKSDNGELIEINVGNVAPNDKIKITVQFSSIIKLVFSQYFYLQIPLMEKQMMESFEYLKLKLTCTGSLQKVECISHNVQANIKDGNEANLLMTTKHLKGSKQFFELIYSFEGMYEPSVILGEAIKESDETTAQEQEEKNKSEESEKQEIPTSDEKKMNEKQEDEMEIEIDDMNQNLRQSCFISFTPDFGQENKAIIDQHIQEQIEKGKQVLTDEFVEQIEKTVLNAEKHSKAQFFFLIDRSGSMCTIFQKARDTLIEFLQRLPDDSYFNVISFGSGYQFLFEEAKKKNKQSMKSALEQISKFSADMGGTEIYQPLEKIFQCKNVNDLYQMQIFLLTDGQVSQPDMVVQLIRNNSHKARVHCIGLGSGVDKQLLRRCSESGRGANRQVDNASELKEVVINVLENSFTPSYTKFQVEYDKSIVESIYPQQDEFPSVLKNEQFFMHIFLKKGINLNELQTKQKKVKISYYNCTNMKFEKTEIELNGQDQFLQDQNLKKTIFLIGKQLYLNRQCSNLKQSQEQKKKIIEESVKYQLVTPLTSYISSLQGLTDTRVVEYEEYKVDYTKSTYRSTGSAGGRHRKNRKKQGSARKSAPATGGVMKPISKNRQKKKKLNNLKSILLSKYTDNKLWKYDQQIILQFIDSMSKLQELIGYFFSAGLSKDLLCSIIFSLYLENQKGYRQKEAHKVLSQVKPLIEQSIKKSFLSQENAFKAVKKYIKL</sequence>
<evidence type="ECO:0000259" key="2">
    <source>
        <dbReference type="PROSITE" id="PS50234"/>
    </source>
</evidence>
<dbReference type="Gene3D" id="3.40.50.410">
    <property type="entry name" value="von Willebrand factor, type A domain"/>
    <property type="match status" value="1"/>
</dbReference>
<evidence type="ECO:0000259" key="3">
    <source>
        <dbReference type="PROSITE" id="PS51468"/>
    </source>
</evidence>
<dbReference type="GeneID" id="7823567"/>
<feature type="region of interest" description="Disordered" evidence="1">
    <location>
        <begin position="232"/>
        <end position="268"/>
    </location>
</feature>
<dbReference type="Pfam" id="PF08487">
    <property type="entry name" value="VIT"/>
    <property type="match status" value="1"/>
</dbReference>
<evidence type="ECO:0000256" key="1">
    <source>
        <dbReference type="SAM" id="MobiDB-lite"/>
    </source>
</evidence>
<organism evidence="4 5">
    <name type="scientific">Tetrahymena thermophila (strain SB210)</name>
    <dbReference type="NCBI Taxonomy" id="312017"/>
    <lineage>
        <taxon>Eukaryota</taxon>
        <taxon>Sar</taxon>
        <taxon>Alveolata</taxon>
        <taxon>Ciliophora</taxon>
        <taxon>Intramacronucleata</taxon>
        <taxon>Oligohymenophorea</taxon>
        <taxon>Hymenostomatida</taxon>
        <taxon>Tetrahymenina</taxon>
        <taxon>Tetrahymenidae</taxon>
        <taxon>Tetrahymena</taxon>
    </lineage>
</organism>
<dbReference type="PROSITE" id="PS50234">
    <property type="entry name" value="VWFA"/>
    <property type="match status" value="1"/>
</dbReference>
<dbReference type="PROSITE" id="PS51468">
    <property type="entry name" value="VIT"/>
    <property type="match status" value="1"/>
</dbReference>
<feature type="compositionally biased region" description="Basic and acidic residues" evidence="1">
    <location>
        <begin position="240"/>
        <end position="265"/>
    </location>
</feature>
<reference evidence="5" key="1">
    <citation type="journal article" date="2006" name="PLoS Biol.">
        <title>Macronuclear genome sequence of the ciliate Tetrahymena thermophila, a model eukaryote.</title>
        <authorList>
            <person name="Eisen J.A."/>
            <person name="Coyne R.S."/>
            <person name="Wu M."/>
            <person name="Wu D."/>
            <person name="Thiagarajan M."/>
            <person name="Wortman J.R."/>
            <person name="Badger J.H."/>
            <person name="Ren Q."/>
            <person name="Amedeo P."/>
            <person name="Jones K.M."/>
            <person name="Tallon L.J."/>
            <person name="Delcher A.L."/>
            <person name="Salzberg S.L."/>
            <person name="Silva J.C."/>
            <person name="Haas B.J."/>
            <person name="Majoros W.H."/>
            <person name="Farzad M."/>
            <person name="Carlton J.M."/>
            <person name="Smith R.K. Jr."/>
            <person name="Garg J."/>
            <person name="Pearlman R.E."/>
            <person name="Karrer K.M."/>
            <person name="Sun L."/>
            <person name="Manning G."/>
            <person name="Elde N.C."/>
            <person name="Turkewitz A.P."/>
            <person name="Asai D.J."/>
            <person name="Wilkes D.E."/>
            <person name="Wang Y."/>
            <person name="Cai H."/>
            <person name="Collins K."/>
            <person name="Stewart B.A."/>
            <person name="Lee S.R."/>
            <person name="Wilamowska K."/>
            <person name="Weinberg Z."/>
            <person name="Ruzzo W.L."/>
            <person name="Wloga D."/>
            <person name="Gaertig J."/>
            <person name="Frankel J."/>
            <person name="Tsao C.-C."/>
            <person name="Gorovsky M.A."/>
            <person name="Keeling P.J."/>
            <person name="Waller R.F."/>
            <person name="Patron N.J."/>
            <person name="Cherry J.M."/>
            <person name="Stover N.A."/>
            <person name="Krieger C.J."/>
            <person name="del Toro C."/>
            <person name="Ryder H.F."/>
            <person name="Williamson S.C."/>
            <person name="Barbeau R.A."/>
            <person name="Hamilton E.P."/>
            <person name="Orias E."/>
        </authorList>
    </citation>
    <scope>NUCLEOTIDE SEQUENCE [LARGE SCALE GENOMIC DNA]</scope>
    <source>
        <strain evidence="5">SB210</strain>
    </source>
</reference>
<dbReference type="Pfam" id="PF13768">
    <property type="entry name" value="VWA_3"/>
    <property type="match status" value="1"/>
</dbReference>
<protein>
    <submittedName>
        <fullName evidence="4">Type A von willebrand factor domain protein</fullName>
    </submittedName>
</protein>
<dbReference type="EMBL" id="GG662857">
    <property type="protein sequence ID" value="EAR86824.1"/>
    <property type="molecule type" value="Genomic_DNA"/>
</dbReference>
<dbReference type="InterPro" id="IPR036465">
    <property type="entry name" value="vWFA_dom_sf"/>
</dbReference>
<dbReference type="OrthoDB" id="312927at2759"/>
<dbReference type="KEGG" id="tet:TTHERM_00202840"/>
<proteinExistence type="predicted"/>
<dbReference type="PANTHER" id="PTHR45737">
    <property type="entry name" value="VON WILLEBRAND FACTOR A DOMAIN-CONTAINING PROTEIN 5A"/>
    <property type="match status" value="1"/>
</dbReference>
<dbReference type="SMART" id="SM00609">
    <property type="entry name" value="VIT"/>
    <property type="match status" value="1"/>
</dbReference>
<evidence type="ECO:0000313" key="4">
    <source>
        <dbReference type="EMBL" id="EAR86824.1"/>
    </source>
</evidence>
<keyword evidence="5" id="KW-1185">Reference proteome</keyword>
<dbReference type="InParanoid" id="Q22NG1"/>
<feature type="region of interest" description="Disordered" evidence="1">
    <location>
        <begin position="672"/>
        <end position="711"/>
    </location>
</feature>
<dbReference type="InterPro" id="IPR002035">
    <property type="entry name" value="VWF_A"/>
</dbReference>
<dbReference type="InterPro" id="IPR013694">
    <property type="entry name" value="VIT"/>
</dbReference>
<dbReference type="AlphaFoldDB" id="Q22NG1"/>
<dbReference type="eggNOG" id="ENOG502QRPK">
    <property type="taxonomic scope" value="Eukaryota"/>
</dbReference>
<dbReference type="SMART" id="SM00327">
    <property type="entry name" value="VWA"/>
    <property type="match status" value="1"/>
</dbReference>
<feature type="compositionally biased region" description="Basic residues" evidence="1">
    <location>
        <begin position="679"/>
        <end position="690"/>
    </location>
</feature>
<feature type="domain" description="VWFA" evidence="2">
    <location>
        <begin position="338"/>
        <end position="506"/>
    </location>
</feature>
<dbReference type="RefSeq" id="XP_001007069.1">
    <property type="nucleotide sequence ID" value="XM_001007069.3"/>
</dbReference>
<dbReference type="STRING" id="312017.Q22NG1"/>
<accession>Q22NG1</accession>
<dbReference type="PANTHER" id="PTHR45737:SF6">
    <property type="entry name" value="VON WILLEBRAND FACTOR A DOMAIN-CONTAINING PROTEIN 5A"/>
    <property type="match status" value="1"/>
</dbReference>